<accession>A0A8D2LR81</accession>
<dbReference type="InterPro" id="IPR000477">
    <property type="entry name" value="RT_dom"/>
</dbReference>
<reference evidence="2" key="2">
    <citation type="submission" date="2025-09" db="UniProtKB">
        <authorList>
            <consortium name="Ensembl"/>
        </authorList>
    </citation>
    <scope>IDENTIFICATION</scope>
</reference>
<protein>
    <recommendedName>
        <fullName evidence="1">Reverse transcriptase domain-containing protein</fullName>
    </recommendedName>
</protein>
<proteinExistence type="predicted"/>
<evidence type="ECO:0000313" key="2">
    <source>
        <dbReference type="Ensembl" id="ENSVKKP00000025629.1"/>
    </source>
</evidence>
<dbReference type="PANTHER" id="PTHR33332">
    <property type="entry name" value="REVERSE TRANSCRIPTASE DOMAIN-CONTAINING PROTEIN"/>
    <property type="match status" value="1"/>
</dbReference>
<reference evidence="2" key="1">
    <citation type="submission" date="2025-08" db="UniProtKB">
        <authorList>
            <consortium name="Ensembl"/>
        </authorList>
    </citation>
    <scope>IDENTIFICATION</scope>
</reference>
<dbReference type="InterPro" id="IPR043502">
    <property type="entry name" value="DNA/RNA_pol_sf"/>
</dbReference>
<dbReference type="PROSITE" id="PS50878">
    <property type="entry name" value="RT_POL"/>
    <property type="match status" value="1"/>
</dbReference>
<feature type="domain" description="Reverse transcriptase" evidence="1">
    <location>
        <begin position="86"/>
        <end position="336"/>
    </location>
</feature>
<dbReference type="Pfam" id="PF00078">
    <property type="entry name" value="RVT_1"/>
    <property type="match status" value="1"/>
</dbReference>
<evidence type="ECO:0000313" key="3">
    <source>
        <dbReference type="Proteomes" id="UP000694545"/>
    </source>
</evidence>
<dbReference type="SUPFAM" id="SSF56672">
    <property type="entry name" value="DNA/RNA polymerases"/>
    <property type="match status" value="1"/>
</dbReference>
<sequence length="390" mass="44010">MREQAQMLNDYFASVFSPKQDGGYLNRRLDEAGDLGTQIRVTPLEVKGLLRALDITKAPGPDGLHPRVLRELAGVLSCPLASIFETSWRTGEVPEDWRVASVVPIFKKGSRRDMGNYRPVSHTSIVGKTMERLIIERDLVMLDREGRLTATQYGFHKNRSCQTNLVEFYDKVSRWLDRGDTVNEVCLDFSKAFDKVPHDILVEKLRSSGIHQSTVRWIRAWQKVTISGESLGWRPVTSRVPQASVLGPILFNLFINDMEEGVNSLLIKFADDTKTGAVATTEEQVLQIQKDLDRLWKWAGDNRMAFNVDKCKVLHLGHRNGCHKYRIGDKWLESSTCERDLGVLVDCRLNVSQQCDAVVKRANATLGCIARSVASRSREVLLPLYTTPVA</sequence>
<name>A0A8D2LR81_VARKO</name>
<dbReference type="OMA" id="EYHTINA"/>
<organism evidence="2 3">
    <name type="scientific">Varanus komodoensis</name>
    <name type="common">Komodo dragon</name>
    <dbReference type="NCBI Taxonomy" id="61221"/>
    <lineage>
        <taxon>Eukaryota</taxon>
        <taxon>Metazoa</taxon>
        <taxon>Chordata</taxon>
        <taxon>Craniata</taxon>
        <taxon>Vertebrata</taxon>
        <taxon>Euteleostomi</taxon>
        <taxon>Lepidosauria</taxon>
        <taxon>Squamata</taxon>
        <taxon>Bifurcata</taxon>
        <taxon>Unidentata</taxon>
        <taxon>Episquamata</taxon>
        <taxon>Toxicofera</taxon>
        <taxon>Anguimorpha</taxon>
        <taxon>Paleoanguimorpha</taxon>
        <taxon>Varanoidea</taxon>
        <taxon>Varanidae</taxon>
        <taxon>Varanus</taxon>
    </lineage>
</organism>
<dbReference type="Proteomes" id="UP000694545">
    <property type="component" value="Unplaced"/>
</dbReference>
<dbReference type="CDD" id="cd01650">
    <property type="entry name" value="RT_nLTR_like"/>
    <property type="match status" value="1"/>
</dbReference>
<dbReference type="AlphaFoldDB" id="A0A8D2LR81"/>
<keyword evidence="3" id="KW-1185">Reference proteome</keyword>
<dbReference type="Ensembl" id="ENSVKKT00000026248.1">
    <property type="protein sequence ID" value="ENSVKKP00000025629.1"/>
    <property type="gene ID" value="ENSVKKG00000016810.1"/>
</dbReference>
<evidence type="ECO:0000259" key="1">
    <source>
        <dbReference type="PROSITE" id="PS50878"/>
    </source>
</evidence>